<evidence type="ECO:0000313" key="2">
    <source>
        <dbReference type="Proteomes" id="UP001642409"/>
    </source>
</evidence>
<gene>
    <name evidence="1" type="ORF">HINF_LOCUS9901</name>
</gene>
<keyword evidence="2" id="KW-1185">Reference proteome</keyword>
<evidence type="ECO:0000313" key="1">
    <source>
        <dbReference type="EMBL" id="CAL5987455.1"/>
    </source>
</evidence>
<protein>
    <submittedName>
        <fullName evidence="1">Hypothetical_protein</fullName>
    </submittedName>
</protein>
<sequence length="220" mass="25597">MDSECKKLYTVDENEKFYIDAAEAYLKTHPQVKRSDIFKPDGDLNKYEFFGRYYKEFNWSRGVFKAKNNAKRMYDGIQRFYIKYFEYSLRVFILKGIKPKEVISRIMWDAQEYIANACLDKLYSRWSKLAEDTYNKLMQFGPAAIAYELGQTQVINNASYRAQQVIRNSVSSDSPSFAAKKVAKSAPESLQECTRESTQEMDMLSALKFLIENEGKVGTL</sequence>
<dbReference type="Proteomes" id="UP001642409">
    <property type="component" value="Unassembled WGS sequence"/>
</dbReference>
<name>A0ABP1H8S9_9EUKA</name>
<dbReference type="EMBL" id="CAXDID020000021">
    <property type="protein sequence ID" value="CAL5987455.1"/>
    <property type="molecule type" value="Genomic_DNA"/>
</dbReference>
<reference evidence="1 2" key="1">
    <citation type="submission" date="2024-07" db="EMBL/GenBank/DDBJ databases">
        <authorList>
            <person name="Akdeniz Z."/>
        </authorList>
    </citation>
    <scope>NUCLEOTIDE SEQUENCE [LARGE SCALE GENOMIC DNA]</scope>
</reference>
<comment type="caution">
    <text evidence="1">The sequence shown here is derived from an EMBL/GenBank/DDBJ whole genome shotgun (WGS) entry which is preliminary data.</text>
</comment>
<proteinExistence type="predicted"/>
<accession>A0ABP1H8S9</accession>
<organism evidence="1 2">
    <name type="scientific">Hexamita inflata</name>
    <dbReference type="NCBI Taxonomy" id="28002"/>
    <lineage>
        <taxon>Eukaryota</taxon>
        <taxon>Metamonada</taxon>
        <taxon>Diplomonadida</taxon>
        <taxon>Hexamitidae</taxon>
        <taxon>Hexamitinae</taxon>
        <taxon>Hexamita</taxon>
    </lineage>
</organism>